<dbReference type="SUPFAM" id="SSF52540">
    <property type="entry name" value="P-loop containing nucleoside triphosphate hydrolases"/>
    <property type="match status" value="1"/>
</dbReference>
<dbReference type="Gene3D" id="1.10.287.110">
    <property type="entry name" value="DnaJ domain"/>
    <property type="match status" value="1"/>
</dbReference>
<dbReference type="CDD" id="cd06257">
    <property type="entry name" value="DnaJ"/>
    <property type="match status" value="1"/>
</dbReference>
<keyword evidence="1" id="KW-0547">Nucleotide-binding</keyword>
<dbReference type="Gene3D" id="1.10.720.30">
    <property type="entry name" value="SAP domain"/>
    <property type="match status" value="1"/>
</dbReference>
<evidence type="ECO:0008006" key="6">
    <source>
        <dbReference type="Google" id="ProtNLM"/>
    </source>
</evidence>
<dbReference type="PANTHER" id="PTHR43158">
    <property type="entry name" value="SKFA PEPTIDE EXPORT ATP-BINDING PROTEIN SKFE"/>
    <property type="match status" value="1"/>
</dbReference>
<dbReference type="PANTHER" id="PTHR43158:SF2">
    <property type="entry name" value="SKFA PEPTIDE EXPORT ATP-BINDING PROTEIN SKFE"/>
    <property type="match status" value="1"/>
</dbReference>
<evidence type="ECO:0000256" key="1">
    <source>
        <dbReference type="ARBA" id="ARBA00022741"/>
    </source>
</evidence>
<evidence type="ECO:0000256" key="3">
    <source>
        <dbReference type="SAM" id="MobiDB-lite"/>
    </source>
</evidence>
<dbReference type="InterPro" id="IPR036361">
    <property type="entry name" value="SAP_dom_sf"/>
</dbReference>
<dbReference type="CDD" id="cd00267">
    <property type="entry name" value="ABC_ATPase"/>
    <property type="match status" value="1"/>
</dbReference>
<dbReference type="Proteomes" id="UP000654075">
    <property type="component" value="Unassembled WGS sequence"/>
</dbReference>
<dbReference type="InterPro" id="IPR027417">
    <property type="entry name" value="P-loop_NTPase"/>
</dbReference>
<keyword evidence="5" id="KW-1185">Reference proteome</keyword>
<feature type="compositionally biased region" description="Low complexity" evidence="3">
    <location>
        <begin position="233"/>
        <end position="246"/>
    </location>
</feature>
<reference evidence="4" key="1">
    <citation type="submission" date="2021-02" db="EMBL/GenBank/DDBJ databases">
        <authorList>
            <person name="Dougan E. K."/>
            <person name="Rhodes N."/>
            <person name="Thang M."/>
            <person name="Chan C."/>
        </authorList>
    </citation>
    <scope>NUCLEOTIDE SEQUENCE</scope>
</reference>
<dbReference type="InterPro" id="IPR036869">
    <property type="entry name" value="J_dom_sf"/>
</dbReference>
<gene>
    <name evidence="4" type="ORF">PGLA1383_LOCUS29912</name>
</gene>
<comment type="caution">
    <text evidence="4">The sequence shown here is derived from an EMBL/GenBank/DDBJ whole genome shotgun (WGS) entry which is preliminary data.</text>
</comment>
<evidence type="ECO:0000313" key="4">
    <source>
        <dbReference type="EMBL" id="CAE8612112.1"/>
    </source>
</evidence>
<keyword evidence="2" id="KW-0067">ATP-binding</keyword>
<sequence length="739" mass="79226">MDWPPMPRSPPPSPRASLGRSPFGSPGARSSPPTGGRVATPCRSGQRRLSASQELSGRVDHGIAEEDLPAAHSYGLERNSFATPTPAQRQAPPTALRTPTPPPSQHSVSSPSSSHKDRKAETPPPSVSFESRLGGSAPQSGSAFSDLGSGKAPSVAAPPQGVRELKALLAQQGVDCSGCVEKAELQQLWDRFVQLRRRPLAELRAACAAAGWTGGVDQQSPADCARLLVSPRTQAQASPQSTSSHSPPRDGMGAAVEAAVGSVRCLRASEAARELVRILPLRREAFGSQTSWARAVLGLGSGRSSAALDVAGVQQAFRALMRKLHPDRIGASEGAAQAMEMLREARQCCERALSQLQPPRAPRQLSSTTLCAAPGRRRIKLEWAAPEWCEGAPVRRYLVAALDPSYGRALTITVLEPNYSEELKRFVSEEELTSYILAEEELKKMPSLFRQANATVQVAAANEAGQSPWATMRVSLRDTTPEPAASSATSAASSGKSGISAAAGVAATARQIKEFESQAKTHVGGDLCSWLRRQPKGVLVGWLKSKSWPVIGSKDQIVDRVAYVMAGGVESPGHHDLVGIPACSGNAVDRLQVPEKSLPMNANSGTLLSRYLMDEITSDLDLFAREGILKFLQAECEIRGATIFYCTHIFDHLEGWASHLLHMSQGEVLRYCPFEEVTEYAQMIADGDSTPLYSLVRKWIYSEYDASEEAQPWRKVISTADGRMPALGLAGPFMMTSGG</sequence>
<accession>A0A813FJG6</accession>
<evidence type="ECO:0000313" key="5">
    <source>
        <dbReference type="Proteomes" id="UP000654075"/>
    </source>
</evidence>
<dbReference type="GO" id="GO:0005524">
    <property type="term" value="F:ATP binding"/>
    <property type="evidence" value="ECO:0007669"/>
    <property type="project" value="UniProtKB-KW"/>
</dbReference>
<feature type="compositionally biased region" description="Low complexity" evidence="3">
    <location>
        <begin position="82"/>
        <end position="98"/>
    </location>
</feature>
<proteinExistence type="predicted"/>
<protein>
    <recommendedName>
        <fullName evidence="6">J domain-containing protein</fullName>
    </recommendedName>
</protein>
<dbReference type="EMBL" id="CAJNNV010025082">
    <property type="protein sequence ID" value="CAE8612112.1"/>
    <property type="molecule type" value="Genomic_DNA"/>
</dbReference>
<name>A0A813FJG6_POLGL</name>
<dbReference type="Gene3D" id="2.60.40.10">
    <property type="entry name" value="Immunoglobulins"/>
    <property type="match status" value="1"/>
</dbReference>
<dbReference type="AlphaFoldDB" id="A0A813FJG6"/>
<dbReference type="InterPro" id="IPR013783">
    <property type="entry name" value="Ig-like_fold"/>
</dbReference>
<dbReference type="Gene3D" id="3.40.50.300">
    <property type="entry name" value="P-loop containing nucleotide triphosphate hydrolases"/>
    <property type="match status" value="1"/>
</dbReference>
<feature type="compositionally biased region" description="Pro residues" evidence="3">
    <location>
        <begin position="1"/>
        <end position="14"/>
    </location>
</feature>
<feature type="region of interest" description="Disordered" evidence="3">
    <location>
        <begin position="231"/>
        <end position="253"/>
    </location>
</feature>
<dbReference type="OrthoDB" id="428372at2759"/>
<evidence type="ECO:0000256" key="2">
    <source>
        <dbReference type="ARBA" id="ARBA00022840"/>
    </source>
</evidence>
<feature type="region of interest" description="Disordered" evidence="3">
    <location>
        <begin position="1"/>
        <end position="158"/>
    </location>
</feature>
<dbReference type="SUPFAM" id="SSF46565">
    <property type="entry name" value="Chaperone J-domain"/>
    <property type="match status" value="1"/>
</dbReference>
<organism evidence="4 5">
    <name type="scientific">Polarella glacialis</name>
    <name type="common">Dinoflagellate</name>
    <dbReference type="NCBI Taxonomy" id="89957"/>
    <lineage>
        <taxon>Eukaryota</taxon>
        <taxon>Sar</taxon>
        <taxon>Alveolata</taxon>
        <taxon>Dinophyceae</taxon>
        <taxon>Suessiales</taxon>
        <taxon>Suessiaceae</taxon>
        <taxon>Polarella</taxon>
    </lineage>
</organism>
<dbReference type="InterPro" id="IPR001623">
    <property type="entry name" value="DnaJ_domain"/>
</dbReference>